<feature type="transmembrane region" description="Helical" evidence="6">
    <location>
        <begin position="130"/>
        <end position="149"/>
    </location>
</feature>
<dbReference type="AlphaFoldDB" id="A0A5M6CAV7"/>
<dbReference type="SUPFAM" id="SSF103481">
    <property type="entry name" value="Multidrug resistance efflux transporter EmrE"/>
    <property type="match status" value="1"/>
</dbReference>
<proteinExistence type="predicted"/>
<dbReference type="EMBL" id="VWSH01000004">
    <property type="protein sequence ID" value="KAA5532121.1"/>
    <property type="molecule type" value="Genomic_DNA"/>
</dbReference>
<reference evidence="8 9" key="1">
    <citation type="submission" date="2019-09" db="EMBL/GenBank/DDBJ databases">
        <title>Genome sequence and assembly of Taibaiella sp.</title>
        <authorList>
            <person name="Chhetri G."/>
        </authorList>
    </citation>
    <scope>NUCLEOTIDE SEQUENCE [LARGE SCALE GENOMIC DNA]</scope>
    <source>
        <strain evidence="8 9">KVB11</strain>
    </source>
</reference>
<name>A0A5M6CAV7_9BACT</name>
<feature type="transmembrane region" description="Helical" evidence="6">
    <location>
        <begin position="251"/>
        <end position="268"/>
    </location>
</feature>
<feature type="domain" description="EamA" evidence="7">
    <location>
        <begin position="12"/>
        <end position="143"/>
    </location>
</feature>
<protein>
    <submittedName>
        <fullName evidence="8">DMT family transporter</fullName>
    </submittedName>
</protein>
<keyword evidence="9" id="KW-1185">Reference proteome</keyword>
<evidence type="ECO:0000256" key="2">
    <source>
        <dbReference type="ARBA" id="ARBA00022475"/>
    </source>
</evidence>
<evidence type="ECO:0000256" key="1">
    <source>
        <dbReference type="ARBA" id="ARBA00004651"/>
    </source>
</evidence>
<keyword evidence="3 6" id="KW-0812">Transmembrane</keyword>
<keyword evidence="5 6" id="KW-0472">Membrane</keyword>
<feature type="transmembrane region" description="Helical" evidence="6">
    <location>
        <begin position="74"/>
        <end position="93"/>
    </location>
</feature>
<feature type="transmembrane region" description="Helical" evidence="6">
    <location>
        <begin position="41"/>
        <end position="62"/>
    </location>
</feature>
<comment type="caution">
    <text evidence="8">The sequence shown here is derived from an EMBL/GenBank/DDBJ whole genome shotgun (WGS) entry which is preliminary data.</text>
</comment>
<dbReference type="InterPro" id="IPR037185">
    <property type="entry name" value="EmrE-like"/>
</dbReference>
<feature type="transmembrane region" description="Helical" evidence="6">
    <location>
        <begin position="99"/>
        <end position="118"/>
    </location>
</feature>
<feature type="transmembrane region" description="Helical" evidence="6">
    <location>
        <begin position="186"/>
        <end position="212"/>
    </location>
</feature>
<evidence type="ECO:0000256" key="4">
    <source>
        <dbReference type="ARBA" id="ARBA00022989"/>
    </source>
</evidence>
<gene>
    <name evidence="8" type="ORF">F0919_15070</name>
</gene>
<evidence type="ECO:0000259" key="7">
    <source>
        <dbReference type="Pfam" id="PF00892"/>
    </source>
</evidence>
<evidence type="ECO:0000313" key="8">
    <source>
        <dbReference type="EMBL" id="KAA5532121.1"/>
    </source>
</evidence>
<dbReference type="InterPro" id="IPR050638">
    <property type="entry name" value="AA-Vitamin_Transporters"/>
</dbReference>
<evidence type="ECO:0000256" key="3">
    <source>
        <dbReference type="ARBA" id="ARBA00022692"/>
    </source>
</evidence>
<sequence>MFPIPKTKSFLITGVIVSMLIWGMSWPSAKVLSHYGKPLEIAFLRFIFTFTSLLILFLIMRVRLSINKKAFPSLLFAAALIALYSILFFTGILKGMPGAGGVLVTTMTPIVSYLLVLIIKKRKPDTKEAIGLAVGLLAGCILLSVWNHITLIFQSGNLFFICSTLVWATLSRVTAQSSRYGSPLAFSLWMYLCCIVMLSFLVDFHAIGHIIMAGDIKFWLNMFFNAVVNTGLATTFFFYATTKMGAEKTSTFIYIVPFAAALSSFIAISEMIRWNTMVGGMLGILAVWVINKRSRRQLAMANNARKFPELREENS</sequence>
<feature type="domain" description="EamA" evidence="7">
    <location>
        <begin position="155"/>
        <end position="291"/>
    </location>
</feature>
<dbReference type="RefSeq" id="WP_150033623.1">
    <property type="nucleotide sequence ID" value="NZ_VWSH01000004.1"/>
</dbReference>
<dbReference type="GO" id="GO:0005886">
    <property type="term" value="C:plasma membrane"/>
    <property type="evidence" value="ECO:0007669"/>
    <property type="project" value="UniProtKB-SubCell"/>
</dbReference>
<dbReference type="Proteomes" id="UP000323632">
    <property type="component" value="Unassembled WGS sequence"/>
</dbReference>
<dbReference type="Pfam" id="PF00892">
    <property type="entry name" value="EamA"/>
    <property type="match status" value="2"/>
</dbReference>
<feature type="transmembrane region" description="Helical" evidence="6">
    <location>
        <begin position="9"/>
        <end position="29"/>
    </location>
</feature>
<feature type="transmembrane region" description="Helical" evidence="6">
    <location>
        <begin position="218"/>
        <end position="239"/>
    </location>
</feature>
<dbReference type="InterPro" id="IPR000620">
    <property type="entry name" value="EamA_dom"/>
</dbReference>
<keyword evidence="2" id="KW-1003">Cell membrane</keyword>
<dbReference type="PANTHER" id="PTHR32322:SF18">
    <property type="entry name" value="S-ADENOSYLMETHIONINE_S-ADENOSYLHOMOCYSTEINE TRANSPORTER"/>
    <property type="match status" value="1"/>
</dbReference>
<feature type="transmembrane region" description="Helical" evidence="6">
    <location>
        <begin position="155"/>
        <end position="174"/>
    </location>
</feature>
<comment type="subcellular location">
    <subcellularLocation>
        <location evidence="1">Cell membrane</location>
        <topology evidence="1">Multi-pass membrane protein</topology>
    </subcellularLocation>
</comment>
<keyword evidence="4 6" id="KW-1133">Transmembrane helix</keyword>
<feature type="transmembrane region" description="Helical" evidence="6">
    <location>
        <begin position="274"/>
        <end position="291"/>
    </location>
</feature>
<organism evidence="8 9">
    <name type="scientific">Taibaiella lutea</name>
    <dbReference type="NCBI Taxonomy" id="2608001"/>
    <lineage>
        <taxon>Bacteria</taxon>
        <taxon>Pseudomonadati</taxon>
        <taxon>Bacteroidota</taxon>
        <taxon>Chitinophagia</taxon>
        <taxon>Chitinophagales</taxon>
        <taxon>Chitinophagaceae</taxon>
        <taxon>Taibaiella</taxon>
    </lineage>
</organism>
<evidence type="ECO:0000256" key="5">
    <source>
        <dbReference type="ARBA" id="ARBA00023136"/>
    </source>
</evidence>
<evidence type="ECO:0000313" key="9">
    <source>
        <dbReference type="Proteomes" id="UP000323632"/>
    </source>
</evidence>
<accession>A0A5M6CAV7</accession>
<evidence type="ECO:0000256" key="6">
    <source>
        <dbReference type="SAM" id="Phobius"/>
    </source>
</evidence>
<dbReference type="PANTHER" id="PTHR32322">
    <property type="entry name" value="INNER MEMBRANE TRANSPORTER"/>
    <property type="match status" value="1"/>
</dbReference>